<accession>F4X7H3</accession>
<feature type="compositionally biased region" description="Acidic residues" evidence="1">
    <location>
        <begin position="102"/>
        <end position="114"/>
    </location>
</feature>
<name>F4X7H3_ACREC</name>
<gene>
    <name evidence="2" type="ORF">G5I_14352</name>
</gene>
<proteinExistence type="predicted"/>
<evidence type="ECO:0000313" key="2">
    <source>
        <dbReference type="EMBL" id="EGI57611.1"/>
    </source>
</evidence>
<dbReference type="InParanoid" id="F4X7H3"/>
<organism evidence="3">
    <name type="scientific">Acromyrmex echinatior</name>
    <name type="common">Panamanian leafcutter ant</name>
    <name type="synonym">Acromyrmex octospinosus echinatior</name>
    <dbReference type="NCBI Taxonomy" id="103372"/>
    <lineage>
        <taxon>Eukaryota</taxon>
        <taxon>Metazoa</taxon>
        <taxon>Ecdysozoa</taxon>
        <taxon>Arthropoda</taxon>
        <taxon>Hexapoda</taxon>
        <taxon>Insecta</taxon>
        <taxon>Pterygota</taxon>
        <taxon>Neoptera</taxon>
        <taxon>Endopterygota</taxon>
        <taxon>Hymenoptera</taxon>
        <taxon>Apocrita</taxon>
        <taxon>Aculeata</taxon>
        <taxon>Formicoidea</taxon>
        <taxon>Formicidae</taxon>
        <taxon>Myrmicinae</taxon>
        <taxon>Acromyrmex</taxon>
    </lineage>
</organism>
<dbReference type="AlphaFoldDB" id="F4X7H3"/>
<evidence type="ECO:0000313" key="3">
    <source>
        <dbReference type="Proteomes" id="UP000007755"/>
    </source>
</evidence>
<feature type="region of interest" description="Disordered" evidence="1">
    <location>
        <begin position="97"/>
        <end position="118"/>
    </location>
</feature>
<evidence type="ECO:0000256" key="1">
    <source>
        <dbReference type="SAM" id="MobiDB-lite"/>
    </source>
</evidence>
<feature type="compositionally biased region" description="Polar residues" evidence="1">
    <location>
        <begin position="1"/>
        <end position="10"/>
    </location>
</feature>
<keyword evidence="3" id="KW-1185">Reference proteome</keyword>
<dbReference type="EMBL" id="GL888840">
    <property type="protein sequence ID" value="EGI57611.1"/>
    <property type="molecule type" value="Genomic_DNA"/>
</dbReference>
<reference evidence="2" key="1">
    <citation type="submission" date="2011-02" db="EMBL/GenBank/DDBJ databases">
        <title>The genome of the leaf-cutting ant Acromyrmex echinatior suggests key adaptations to social evolution and fungus farming.</title>
        <authorList>
            <person name="Nygaard S."/>
            <person name="Zhang G."/>
        </authorList>
    </citation>
    <scope>NUCLEOTIDE SEQUENCE</scope>
</reference>
<protein>
    <submittedName>
        <fullName evidence="2">Uncharacterized protein</fullName>
    </submittedName>
</protein>
<feature type="region of interest" description="Disordered" evidence="1">
    <location>
        <begin position="1"/>
        <end position="20"/>
    </location>
</feature>
<sequence>MQPRSLTEQPSPVEPCPARQQDCQLSSAFQPKVPRSVLHIWRSDTHIVFSYANVVPRRAIVATAFREHDCVEPLPSPPPLPSSGTVTVRTRVATHRRHFVDRDDDDDEDEDEDAGTTLTLALARARR</sequence>
<dbReference type="Proteomes" id="UP000007755">
    <property type="component" value="Unassembled WGS sequence"/>
</dbReference>